<dbReference type="EMBL" id="JBHTAG010000004">
    <property type="protein sequence ID" value="MFC7099023.1"/>
    <property type="molecule type" value="Genomic_DNA"/>
</dbReference>
<accession>A0ABD5X387</accession>
<protein>
    <submittedName>
        <fullName evidence="4">Polymer-forming cytoskeletal protein</fullName>
    </submittedName>
</protein>
<feature type="transmembrane region" description="Helical" evidence="2">
    <location>
        <begin position="236"/>
        <end position="253"/>
    </location>
</feature>
<evidence type="ECO:0000256" key="1">
    <source>
        <dbReference type="SAM" id="MobiDB-lite"/>
    </source>
</evidence>
<dbReference type="Pfam" id="PF26514">
    <property type="entry name" value="DUF8173"/>
    <property type="match status" value="1"/>
</dbReference>
<keyword evidence="2" id="KW-0472">Membrane</keyword>
<organism evidence="4 5">
    <name type="scientific">Halobaculum marinum</name>
    <dbReference type="NCBI Taxonomy" id="3031996"/>
    <lineage>
        <taxon>Archaea</taxon>
        <taxon>Methanobacteriati</taxon>
        <taxon>Methanobacteriota</taxon>
        <taxon>Stenosarchaea group</taxon>
        <taxon>Halobacteria</taxon>
        <taxon>Halobacteriales</taxon>
        <taxon>Haloferacaceae</taxon>
        <taxon>Halobaculum</taxon>
    </lineage>
</organism>
<dbReference type="Proteomes" id="UP001596388">
    <property type="component" value="Unassembled WGS sequence"/>
</dbReference>
<feature type="domain" description="DUF8173" evidence="3">
    <location>
        <begin position="201"/>
        <end position="383"/>
    </location>
</feature>
<gene>
    <name evidence="4" type="ORF">ACFQKD_17080</name>
</gene>
<keyword evidence="2" id="KW-1133">Transmembrane helix</keyword>
<evidence type="ECO:0000313" key="4">
    <source>
        <dbReference type="EMBL" id="MFC7099023.1"/>
    </source>
</evidence>
<dbReference type="AlphaFoldDB" id="A0ABD5X387"/>
<feature type="transmembrane region" description="Helical" evidence="2">
    <location>
        <begin position="300"/>
        <end position="326"/>
    </location>
</feature>
<dbReference type="GeneID" id="79271590"/>
<proteinExistence type="predicted"/>
<keyword evidence="5" id="KW-1185">Reference proteome</keyword>
<feature type="compositionally biased region" description="Low complexity" evidence="1">
    <location>
        <begin position="398"/>
        <end position="412"/>
    </location>
</feature>
<evidence type="ECO:0000313" key="5">
    <source>
        <dbReference type="Proteomes" id="UP001596388"/>
    </source>
</evidence>
<name>A0ABD5X387_9EURY</name>
<keyword evidence="2" id="KW-0812">Transmembrane</keyword>
<feature type="transmembrane region" description="Helical" evidence="2">
    <location>
        <begin position="273"/>
        <end position="294"/>
    </location>
</feature>
<dbReference type="InterPro" id="IPR058486">
    <property type="entry name" value="DUF8173"/>
</dbReference>
<reference evidence="4 5" key="1">
    <citation type="journal article" date="2019" name="Int. J. Syst. Evol. Microbiol.">
        <title>The Global Catalogue of Microorganisms (GCM) 10K type strain sequencing project: providing services to taxonomists for standard genome sequencing and annotation.</title>
        <authorList>
            <consortium name="The Broad Institute Genomics Platform"/>
            <consortium name="The Broad Institute Genome Sequencing Center for Infectious Disease"/>
            <person name="Wu L."/>
            <person name="Ma J."/>
        </authorList>
    </citation>
    <scope>NUCLEOTIDE SEQUENCE [LARGE SCALE GENOMIC DNA]</scope>
    <source>
        <strain evidence="4 5">DT55</strain>
    </source>
</reference>
<comment type="caution">
    <text evidence="4">The sequence shown here is derived from an EMBL/GenBank/DDBJ whole genome shotgun (WGS) entry which is preliminary data.</text>
</comment>
<evidence type="ECO:0000259" key="3">
    <source>
        <dbReference type="Pfam" id="PF26514"/>
    </source>
</evidence>
<feature type="transmembrane region" description="Helical" evidence="2">
    <location>
        <begin position="347"/>
        <end position="366"/>
    </location>
</feature>
<sequence>MHPLGHTRTRRVAVALVVAFLVLAAFPGVVSADTRVQPQVTVAAGETLDGDLTTVAASVVILGTVDGDVTALAGQVTVRGRVTGDVTAVAGRVEVDGVVDGDLRTIGGATTVDGAVSGDVDAVVVNTSLTGRVGGDVDAVGGFVAVSPDARVDGGLRTTAVVTSVDGRVGAGESPGSGVPTENTSAAVFVPNPLRLAAIPAQTPFAGPGTATAVVAPAVEALPAQIGGLRVSLFDAYRLVVTMLLGGLLLLLLPRFSADVADAVVTHPGPVALAGFAVLIVTPTILLVLALSVFGLPLALAGAALLAVASWVGSVYGRYAVGAWAVSTVARGTRRLDAEIELPENRWLDLFVGVVLVWLVVQLPVVGAAVDALVLALGLGSLVRLGYGAYHRHERSGAATSSSDAATVADGGPSDRVDR</sequence>
<feature type="region of interest" description="Disordered" evidence="1">
    <location>
        <begin position="398"/>
        <end position="419"/>
    </location>
</feature>
<dbReference type="RefSeq" id="WP_276239617.1">
    <property type="nucleotide sequence ID" value="NZ_CP119990.1"/>
</dbReference>
<evidence type="ECO:0000256" key="2">
    <source>
        <dbReference type="SAM" id="Phobius"/>
    </source>
</evidence>